<feature type="signal peptide" evidence="1">
    <location>
        <begin position="1"/>
        <end position="18"/>
    </location>
</feature>
<dbReference type="EMBL" id="JAKNJB010000069">
    <property type="protein sequence ID" value="MCG4529206.1"/>
    <property type="molecule type" value="Genomic_DNA"/>
</dbReference>
<sequence length="119" mass="12633">MKKSLFALAGAMSIILCACTVRPQINGPTPSPSSPSVSQPAENTADPVFRVIDVSDSGALLAVVQNRDLSRSCAKQASCLTDPTSVPVRGPARAMAPGKQNKPWQLFFVKKDSPHDSLR</sequence>
<keyword evidence="3" id="KW-1185">Reference proteome</keyword>
<dbReference type="RefSeq" id="WP_177692213.1">
    <property type="nucleotide sequence ID" value="NZ_JAKNJB010000069.1"/>
</dbReference>
<dbReference type="PROSITE" id="PS51257">
    <property type="entry name" value="PROKAR_LIPOPROTEIN"/>
    <property type="match status" value="1"/>
</dbReference>
<gene>
    <name evidence="2" type="ORF">L0P79_19460</name>
</gene>
<protein>
    <recommendedName>
        <fullName evidence="4">Lipoprotein</fullName>
    </recommendedName>
</protein>
<evidence type="ECO:0008006" key="4">
    <source>
        <dbReference type="Google" id="ProtNLM"/>
    </source>
</evidence>
<reference evidence="2 3" key="1">
    <citation type="submission" date="2022-01" db="EMBL/GenBank/DDBJ databases">
        <title>Collection of gut derived symbiotic bacterial strains cultured from healthy donors.</title>
        <authorList>
            <person name="Lin H."/>
            <person name="Kohout C."/>
            <person name="Waligurski E."/>
            <person name="Pamer E.G."/>
        </authorList>
    </citation>
    <scope>NUCLEOTIDE SEQUENCE [LARGE SCALE GENOMIC DNA]</scope>
    <source>
        <strain evidence="2 3">DFI.3.7</strain>
    </source>
</reference>
<organism evidence="2 3">
    <name type="scientific">Intestinimonas massiliensis</name>
    <name type="common">ex Afouda et al. 2020</name>
    <dbReference type="NCBI Taxonomy" id="1673721"/>
    <lineage>
        <taxon>Bacteria</taxon>
        <taxon>Bacillati</taxon>
        <taxon>Bacillota</taxon>
        <taxon>Clostridia</taxon>
        <taxon>Eubacteriales</taxon>
        <taxon>Intestinimonas</taxon>
    </lineage>
</organism>
<evidence type="ECO:0000313" key="2">
    <source>
        <dbReference type="EMBL" id="MCG4529206.1"/>
    </source>
</evidence>
<dbReference type="Proteomes" id="UP001200313">
    <property type="component" value="Unassembled WGS sequence"/>
</dbReference>
<keyword evidence="1" id="KW-0732">Signal</keyword>
<evidence type="ECO:0000313" key="3">
    <source>
        <dbReference type="Proteomes" id="UP001200313"/>
    </source>
</evidence>
<evidence type="ECO:0000256" key="1">
    <source>
        <dbReference type="SAM" id="SignalP"/>
    </source>
</evidence>
<name>A0ABS9MFF0_9FIRM</name>
<comment type="caution">
    <text evidence="2">The sequence shown here is derived from an EMBL/GenBank/DDBJ whole genome shotgun (WGS) entry which is preliminary data.</text>
</comment>
<feature type="chain" id="PRO_5045130118" description="Lipoprotein" evidence="1">
    <location>
        <begin position="19"/>
        <end position="119"/>
    </location>
</feature>
<proteinExistence type="predicted"/>
<accession>A0ABS9MFF0</accession>